<evidence type="ECO:0000313" key="1">
    <source>
        <dbReference type="EMBL" id="CCF41233.1"/>
    </source>
</evidence>
<gene>
    <name evidence="1" type="ORF">CH063_11572</name>
</gene>
<name>H1VLY0_COLHI</name>
<dbReference type="HOGENOM" id="CLU_2489322_0_0_1"/>
<protein>
    <submittedName>
        <fullName evidence="1">Uncharacterized protein</fullName>
    </submittedName>
</protein>
<reference evidence="2" key="1">
    <citation type="journal article" date="2012" name="Nat. Genet.">
        <title>Lifestyle transitions in plant pathogenic Colletotrichum fungi deciphered by genome and transcriptome analyses.</title>
        <authorList>
            <person name="O'Connell R.J."/>
            <person name="Thon M.R."/>
            <person name="Hacquard S."/>
            <person name="Amyotte S.G."/>
            <person name="Kleemann J."/>
            <person name="Torres M.F."/>
            <person name="Damm U."/>
            <person name="Buiate E.A."/>
            <person name="Epstein L."/>
            <person name="Alkan N."/>
            <person name="Altmueller J."/>
            <person name="Alvarado-Balderrama L."/>
            <person name="Bauser C.A."/>
            <person name="Becker C."/>
            <person name="Birren B.W."/>
            <person name="Chen Z."/>
            <person name="Choi J."/>
            <person name="Crouch J.A."/>
            <person name="Duvick J.P."/>
            <person name="Farman M.A."/>
            <person name="Gan P."/>
            <person name="Heiman D."/>
            <person name="Henrissat B."/>
            <person name="Howard R.J."/>
            <person name="Kabbage M."/>
            <person name="Koch C."/>
            <person name="Kracher B."/>
            <person name="Kubo Y."/>
            <person name="Law A.D."/>
            <person name="Lebrun M.-H."/>
            <person name="Lee Y.-H."/>
            <person name="Miyara I."/>
            <person name="Moore N."/>
            <person name="Neumann U."/>
            <person name="Nordstroem K."/>
            <person name="Panaccione D.G."/>
            <person name="Panstruga R."/>
            <person name="Place M."/>
            <person name="Proctor R.H."/>
            <person name="Prusky D."/>
            <person name="Rech G."/>
            <person name="Reinhardt R."/>
            <person name="Rollins J.A."/>
            <person name="Rounsley S."/>
            <person name="Schardl C.L."/>
            <person name="Schwartz D.C."/>
            <person name="Shenoy N."/>
            <person name="Shirasu K."/>
            <person name="Sikhakolli U.R."/>
            <person name="Stueber K."/>
            <person name="Sukno S.A."/>
            <person name="Sweigard J.A."/>
            <person name="Takano Y."/>
            <person name="Takahara H."/>
            <person name="Trail F."/>
            <person name="van der Does H.C."/>
            <person name="Voll L.M."/>
            <person name="Will I."/>
            <person name="Young S."/>
            <person name="Zeng Q."/>
            <person name="Zhang J."/>
            <person name="Zhou S."/>
            <person name="Dickman M.B."/>
            <person name="Schulze-Lefert P."/>
            <person name="Ver Loren van Themaat E."/>
            <person name="Ma L.-J."/>
            <person name="Vaillancourt L.J."/>
        </authorList>
    </citation>
    <scope>NUCLEOTIDE SEQUENCE [LARGE SCALE GENOMIC DNA]</scope>
    <source>
        <strain evidence="2">IMI 349063</strain>
    </source>
</reference>
<accession>H1VLY0</accession>
<evidence type="ECO:0000313" key="2">
    <source>
        <dbReference type="Proteomes" id="UP000007174"/>
    </source>
</evidence>
<dbReference type="AlphaFoldDB" id="H1VLY0"/>
<dbReference type="EMBL" id="CACQ02004570">
    <property type="protein sequence ID" value="CCF41233.1"/>
    <property type="molecule type" value="Genomic_DNA"/>
</dbReference>
<dbReference type="Proteomes" id="UP000007174">
    <property type="component" value="Unassembled WGS sequence"/>
</dbReference>
<feature type="non-terminal residue" evidence="1">
    <location>
        <position position="1"/>
    </location>
</feature>
<organism evidence="1 2">
    <name type="scientific">Colletotrichum higginsianum (strain IMI 349063)</name>
    <name type="common">Crucifer anthracnose fungus</name>
    <dbReference type="NCBI Taxonomy" id="759273"/>
    <lineage>
        <taxon>Eukaryota</taxon>
        <taxon>Fungi</taxon>
        <taxon>Dikarya</taxon>
        <taxon>Ascomycota</taxon>
        <taxon>Pezizomycotina</taxon>
        <taxon>Sordariomycetes</taxon>
        <taxon>Hypocreomycetidae</taxon>
        <taxon>Glomerellales</taxon>
        <taxon>Glomerellaceae</taxon>
        <taxon>Colletotrichum</taxon>
        <taxon>Colletotrichum destructivum species complex</taxon>
    </lineage>
</organism>
<sequence length="87" mass="9900">TASTRSRIDSEFGTLVQNQPQKCLVVLRRSLNKRAGLSIFRMKFRTRAQFKKSLAYADLFVLCSIIKRRPAVFVFAVETRTDCVAAT</sequence>
<proteinExistence type="predicted"/>